<keyword evidence="2" id="KW-1185">Reference proteome</keyword>
<gene>
    <name evidence="1" type="ORF">ATANTOWER_017494</name>
</gene>
<comment type="caution">
    <text evidence="1">The sequence shown here is derived from an EMBL/GenBank/DDBJ whole genome shotgun (WGS) entry which is preliminary data.</text>
</comment>
<evidence type="ECO:0000313" key="1">
    <source>
        <dbReference type="EMBL" id="MED6255953.1"/>
    </source>
</evidence>
<accession>A0ABU7BZU2</accession>
<protein>
    <submittedName>
        <fullName evidence="1">Uncharacterized protein</fullName>
    </submittedName>
</protein>
<reference evidence="1 2" key="1">
    <citation type="submission" date="2021-07" db="EMBL/GenBank/DDBJ databases">
        <authorList>
            <person name="Palmer J.M."/>
        </authorList>
    </citation>
    <scope>NUCLEOTIDE SEQUENCE [LARGE SCALE GENOMIC DNA]</scope>
    <source>
        <strain evidence="1 2">AT_MEX2019</strain>
        <tissue evidence="1">Muscle</tissue>
    </source>
</reference>
<proteinExistence type="predicted"/>
<dbReference type="Proteomes" id="UP001345963">
    <property type="component" value="Unassembled WGS sequence"/>
</dbReference>
<sequence>MATQTTASCTGSTLLQPISEIINLPLDQVQLLRSSACLNKNLMMMMMVYCHHQKASSQATMELMSFVS</sequence>
<organism evidence="1 2">
    <name type="scientific">Ataeniobius toweri</name>
    <dbReference type="NCBI Taxonomy" id="208326"/>
    <lineage>
        <taxon>Eukaryota</taxon>
        <taxon>Metazoa</taxon>
        <taxon>Chordata</taxon>
        <taxon>Craniata</taxon>
        <taxon>Vertebrata</taxon>
        <taxon>Euteleostomi</taxon>
        <taxon>Actinopterygii</taxon>
        <taxon>Neopterygii</taxon>
        <taxon>Teleostei</taxon>
        <taxon>Neoteleostei</taxon>
        <taxon>Acanthomorphata</taxon>
        <taxon>Ovalentaria</taxon>
        <taxon>Atherinomorphae</taxon>
        <taxon>Cyprinodontiformes</taxon>
        <taxon>Goodeidae</taxon>
        <taxon>Ataeniobius</taxon>
    </lineage>
</organism>
<dbReference type="EMBL" id="JAHUTI010072457">
    <property type="protein sequence ID" value="MED6255953.1"/>
    <property type="molecule type" value="Genomic_DNA"/>
</dbReference>
<evidence type="ECO:0000313" key="2">
    <source>
        <dbReference type="Proteomes" id="UP001345963"/>
    </source>
</evidence>
<name>A0ABU7BZU2_9TELE</name>